<gene>
    <name evidence="2" type="ORF">H5410_033993</name>
</gene>
<evidence type="ECO:0000256" key="1">
    <source>
        <dbReference type="SAM" id="MobiDB-lite"/>
    </source>
</evidence>
<feature type="region of interest" description="Disordered" evidence="1">
    <location>
        <begin position="1"/>
        <end position="43"/>
    </location>
</feature>
<evidence type="ECO:0000313" key="2">
    <source>
        <dbReference type="EMBL" id="KAG5602623.1"/>
    </source>
</evidence>
<dbReference type="AlphaFoldDB" id="A0A9J5YS63"/>
<sequence>MANQSSKKIKSKKKVHASSKANDAKTPKKRGRKVAPPISRPTLPMFFRRTGRLNLKFEFSSSVSVL</sequence>
<evidence type="ECO:0000313" key="3">
    <source>
        <dbReference type="Proteomes" id="UP000824120"/>
    </source>
</evidence>
<feature type="compositionally biased region" description="Basic residues" evidence="1">
    <location>
        <begin position="7"/>
        <end position="17"/>
    </location>
</feature>
<name>A0A9J5YS63_SOLCO</name>
<comment type="caution">
    <text evidence="2">The sequence shown here is derived from an EMBL/GenBank/DDBJ whole genome shotgun (WGS) entry which is preliminary data.</text>
</comment>
<protein>
    <submittedName>
        <fullName evidence="2">Uncharacterized protein</fullName>
    </submittedName>
</protein>
<dbReference type="Proteomes" id="UP000824120">
    <property type="component" value="Chromosome 6"/>
</dbReference>
<proteinExistence type="predicted"/>
<keyword evidence="3" id="KW-1185">Reference proteome</keyword>
<accession>A0A9J5YS63</accession>
<organism evidence="2 3">
    <name type="scientific">Solanum commersonii</name>
    <name type="common">Commerson's wild potato</name>
    <name type="synonym">Commerson's nightshade</name>
    <dbReference type="NCBI Taxonomy" id="4109"/>
    <lineage>
        <taxon>Eukaryota</taxon>
        <taxon>Viridiplantae</taxon>
        <taxon>Streptophyta</taxon>
        <taxon>Embryophyta</taxon>
        <taxon>Tracheophyta</taxon>
        <taxon>Spermatophyta</taxon>
        <taxon>Magnoliopsida</taxon>
        <taxon>eudicotyledons</taxon>
        <taxon>Gunneridae</taxon>
        <taxon>Pentapetalae</taxon>
        <taxon>asterids</taxon>
        <taxon>lamiids</taxon>
        <taxon>Solanales</taxon>
        <taxon>Solanaceae</taxon>
        <taxon>Solanoideae</taxon>
        <taxon>Solaneae</taxon>
        <taxon>Solanum</taxon>
    </lineage>
</organism>
<dbReference type="EMBL" id="JACXVP010000006">
    <property type="protein sequence ID" value="KAG5602623.1"/>
    <property type="molecule type" value="Genomic_DNA"/>
</dbReference>
<reference evidence="2 3" key="1">
    <citation type="submission" date="2020-09" db="EMBL/GenBank/DDBJ databases">
        <title>De no assembly of potato wild relative species, Solanum commersonii.</title>
        <authorList>
            <person name="Cho K."/>
        </authorList>
    </citation>
    <scope>NUCLEOTIDE SEQUENCE [LARGE SCALE GENOMIC DNA]</scope>
    <source>
        <strain evidence="2">LZ3.2</strain>
        <tissue evidence="2">Leaf</tissue>
    </source>
</reference>